<dbReference type="AlphaFoldDB" id="A0A8S1ND92"/>
<dbReference type="PANTHER" id="PTHR28663">
    <property type="entry name" value="COILED-COIL DOMAIN-CONTAINING PROTEIN 173"/>
    <property type="match status" value="1"/>
</dbReference>
<comment type="caution">
    <text evidence="1">The sequence shown here is derived from an EMBL/GenBank/DDBJ whole genome shotgun (WGS) entry which is preliminary data.</text>
</comment>
<accession>A0A8S1ND92</accession>
<reference evidence="1" key="1">
    <citation type="submission" date="2021-01" db="EMBL/GenBank/DDBJ databases">
        <authorList>
            <consortium name="Genoscope - CEA"/>
            <person name="William W."/>
        </authorList>
    </citation>
    <scope>NUCLEOTIDE SEQUENCE</scope>
</reference>
<dbReference type="InterPro" id="IPR039986">
    <property type="entry name" value="CFAP210"/>
</dbReference>
<sequence length="167" mass="20638">MLSNKSIFKDLNSNSDSPFWIKQYQRKAQGWQFSLRRKIIGQNENANSKERMKRWPTTIAAYKQKRDQHRFEKFTAVEEERRQIDIEEEIFQKGQKKITLEQANKQIYEDSDRLKFFMKKCYFLMFCRRGMNKLQWRNIRKNFLNNKKRYINKFQKSNQMNMINNRV</sequence>
<proteinExistence type="predicted"/>
<evidence type="ECO:0000313" key="1">
    <source>
        <dbReference type="EMBL" id="CAD8084734.1"/>
    </source>
</evidence>
<dbReference type="EMBL" id="CAJJDM010000075">
    <property type="protein sequence ID" value="CAD8084734.1"/>
    <property type="molecule type" value="Genomic_DNA"/>
</dbReference>
<organism evidence="1 2">
    <name type="scientific">Paramecium primaurelia</name>
    <dbReference type="NCBI Taxonomy" id="5886"/>
    <lineage>
        <taxon>Eukaryota</taxon>
        <taxon>Sar</taxon>
        <taxon>Alveolata</taxon>
        <taxon>Ciliophora</taxon>
        <taxon>Intramacronucleata</taxon>
        <taxon>Oligohymenophorea</taxon>
        <taxon>Peniculida</taxon>
        <taxon>Parameciidae</taxon>
        <taxon>Paramecium</taxon>
    </lineage>
</organism>
<keyword evidence="2" id="KW-1185">Reference proteome</keyword>
<name>A0A8S1ND92_PARPR</name>
<gene>
    <name evidence="1" type="ORF">PPRIM_AZ9-3.1.T0720233</name>
</gene>
<dbReference type="PANTHER" id="PTHR28663:SF1">
    <property type="entry name" value="CILIA- AND FLAGELLA- ASSOCIATED PROTEIN 210"/>
    <property type="match status" value="1"/>
</dbReference>
<dbReference type="Proteomes" id="UP000688137">
    <property type="component" value="Unassembled WGS sequence"/>
</dbReference>
<evidence type="ECO:0000313" key="2">
    <source>
        <dbReference type="Proteomes" id="UP000688137"/>
    </source>
</evidence>
<protein>
    <submittedName>
        <fullName evidence="1">Uncharacterized protein</fullName>
    </submittedName>
</protein>